<dbReference type="Proteomes" id="UP001189429">
    <property type="component" value="Unassembled WGS sequence"/>
</dbReference>
<feature type="region of interest" description="Disordered" evidence="1">
    <location>
        <begin position="812"/>
        <end position="837"/>
    </location>
</feature>
<feature type="region of interest" description="Disordered" evidence="1">
    <location>
        <begin position="112"/>
        <end position="163"/>
    </location>
</feature>
<keyword evidence="3" id="KW-1185">Reference proteome</keyword>
<feature type="compositionally biased region" description="Low complexity" evidence="1">
    <location>
        <begin position="1"/>
        <end position="20"/>
    </location>
</feature>
<organism evidence="2 3">
    <name type="scientific">Prorocentrum cordatum</name>
    <dbReference type="NCBI Taxonomy" id="2364126"/>
    <lineage>
        <taxon>Eukaryota</taxon>
        <taxon>Sar</taxon>
        <taxon>Alveolata</taxon>
        <taxon>Dinophyceae</taxon>
        <taxon>Prorocentrales</taxon>
        <taxon>Prorocentraceae</taxon>
        <taxon>Prorocentrum</taxon>
    </lineage>
</organism>
<feature type="compositionally biased region" description="Polar residues" evidence="1">
    <location>
        <begin position="76"/>
        <end position="89"/>
    </location>
</feature>
<proteinExistence type="predicted"/>
<feature type="region of interest" description="Disordered" evidence="1">
    <location>
        <begin position="948"/>
        <end position="981"/>
    </location>
</feature>
<feature type="region of interest" description="Disordered" evidence="1">
    <location>
        <begin position="1"/>
        <end position="89"/>
    </location>
</feature>
<feature type="region of interest" description="Disordered" evidence="1">
    <location>
        <begin position="629"/>
        <end position="664"/>
    </location>
</feature>
<feature type="region of interest" description="Disordered" evidence="1">
    <location>
        <begin position="205"/>
        <end position="226"/>
    </location>
</feature>
<accession>A0ABN9TLT6</accession>
<dbReference type="EMBL" id="CAUYUJ010014858">
    <property type="protein sequence ID" value="CAK0846952.1"/>
    <property type="molecule type" value="Genomic_DNA"/>
</dbReference>
<feature type="compositionally biased region" description="Basic and acidic residues" evidence="1">
    <location>
        <begin position="145"/>
        <end position="157"/>
    </location>
</feature>
<feature type="compositionally biased region" description="Low complexity" evidence="1">
    <location>
        <begin position="30"/>
        <end position="67"/>
    </location>
</feature>
<feature type="compositionally biased region" description="Low complexity" evidence="1">
    <location>
        <begin position="962"/>
        <end position="981"/>
    </location>
</feature>
<gene>
    <name evidence="2" type="ORF">PCOR1329_LOCUS40301</name>
</gene>
<evidence type="ECO:0000256" key="1">
    <source>
        <dbReference type="SAM" id="MobiDB-lite"/>
    </source>
</evidence>
<evidence type="ECO:0000313" key="2">
    <source>
        <dbReference type="EMBL" id="CAK0846952.1"/>
    </source>
</evidence>
<comment type="caution">
    <text evidence="2">The sequence shown here is derived from an EMBL/GenBank/DDBJ whole genome shotgun (WGS) entry which is preliminary data.</text>
</comment>
<name>A0ABN9TLT6_9DINO</name>
<protein>
    <submittedName>
        <fullName evidence="2">Uncharacterized protein</fullName>
    </submittedName>
</protein>
<evidence type="ECO:0000313" key="3">
    <source>
        <dbReference type="Proteomes" id="UP001189429"/>
    </source>
</evidence>
<reference evidence="2" key="1">
    <citation type="submission" date="2023-10" db="EMBL/GenBank/DDBJ databases">
        <authorList>
            <person name="Chen Y."/>
            <person name="Shah S."/>
            <person name="Dougan E. K."/>
            <person name="Thang M."/>
            <person name="Chan C."/>
        </authorList>
    </citation>
    <scope>NUCLEOTIDE SEQUENCE [LARGE SCALE GENOMIC DNA]</scope>
</reference>
<sequence>MQGQLPGQQAPGQQMQPGMPGQMGWGGMQPGMQGVQGTQPGVQQGGTHQQVAYNAMAQQMPGQQMPGSGDKDQEEQSGAPQGATGSSSFTEAQALELRSILREEIMAVITASSSPGQASEGAAHQAREGASGSDPWEDLGSDPWQDGRKRGTGENDNVRWGGRGWWSASADAQWDSRTGADLSQAKWSGNGGWTADAQKWSAVDWRSSSGGHEDSTAWPSSSWWEKPDLGDPDPWLGWSEHRLWRRGVRRWLAGAGVAVSRRADRILKVLDIELRKKFEDISDTTVVSDAGPQAILDRLDVLSGQRQDDEMRRVGRECLFGFQRRQGGSLSIYAARMDQVFDRLSSQGLDLNSKWRHFFLEEGVGVDDSQKQMLKVLSKNTGEYQDLLKAIREMDMQRNESLTHGKKTFAEFEQSSQSTFHDEQTVLVTIDQADISELDVPTILAELASERRKSWKENKDYKRRLKVGRKCFPTPPPAGFFVRTNDCTASSGLVLMTALGQDPLGALIEKGVGGRTNVSTGLLVPTGIEGRRGAMQLDLISEEVPALMPIGMQEALGAIKDLPEEKATFKNLDTTTPLKWLSSGHRTIRIDKLGLPDDFHVPESVSSKSGVSKQDFVRQPGPRCKMSACHSADDVGPTAMGGQSRGLGEGRSRVQGPSRGRPGPFRFAQASMPIRFVIPFRVLHGVSWKIPRTTGMTDQRYALTVRDVPEEMQLEHLRWVHIVSQSLRVEEALGLSILDMSRAGRLWPVAFARRQRRLTVEMLQCRHNPLRRRVGANASATWIKCVDCDMRLAYWNRPKIEVQPQLLTIKGEPGYSTEPGSGLSGGPAVPNIRRYNKGQDDKKELLSKLVKVDHSKSPAAVKGQMRSGAATRPSYVPMQVGELAHAERKSRPRTSESSFAKDMKELKDAIQQQNESLQQRGQALQFLLQPHVVQLQQQHAAAITTAVPGTPRQTDKWEVIGQSSPQSPEAAAAAAASPSLT</sequence>
<feature type="region of interest" description="Disordered" evidence="1">
    <location>
        <begin position="604"/>
        <end position="623"/>
    </location>
</feature>